<evidence type="ECO:0000256" key="1">
    <source>
        <dbReference type="ARBA" id="ARBA00022658"/>
    </source>
</evidence>
<dbReference type="SUPFAM" id="SSF48366">
    <property type="entry name" value="Ras GEF"/>
    <property type="match status" value="1"/>
</dbReference>
<evidence type="ECO:0000313" key="6">
    <source>
        <dbReference type="EMBL" id="ORE19032.1"/>
    </source>
</evidence>
<dbReference type="Gene3D" id="1.10.840.10">
    <property type="entry name" value="Ras guanine-nucleotide exchange factors catalytic domain"/>
    <property type="match status" value="1"/>
</dbReference>
<dbReference type="InterPro" id="IPR000651">
    <property type="entry name" value="Ras-like_Gua-exchang_fac_N"/>
</dbReference>
<feature type="region of interest" description="Disordered" evidence="3">
    <location>
        <begin position="1"/>
        <end position="36"/>
    </location>
</feature>
<keyword evidence="1 2" id="KW-0344">Guanine-nucleotide releasing factor</keyword>
<dbReference type="InterPro" id="IPR036964">
    <property type="entry name" value="RASGEF_cat_dom_sf"/>
</dbReference>
<evidence type="ECO:0000259" key="4">
    <source>
        <dbReference type="PROSITE" id="PS50009"/>
    </source>
</evidence>
<dbReference type="InterPro" id="IPR023578">
    <property type="entry name" value="Ras_GEF_dom_sf"/>
</dbReference>
<dbReference type="SMART" id="SM00147">
    <property type="entry name" value="RasGEF"/>
    <property type="match status" value="1"/>
</dbReference>
<feature type="domain" description="N-terminal Ras-GEF" evidence="5">
    <location>
        <begin position="153"/>
        <end position="263"/>
    </location>
</feature>
<evidence type="ECO:0000259" key="5">
    <source>
        <dbReference type="PROSITE" id="PS50212"/>
    </source>
</evidence>
<protein>
    <submittedName>
        <fullName evidence="6">Ras GEF</fullName>
    </submittedName>
</protein>
<dbReference type="InterPro" id="IPR019804">
    <property type="entry name" value="Ras_G-nucl-exch_fac_CS"/>
</dbReference>
<dbReference type="GO" id="GO:0005085">
    <property type="term" value="F:guanyl-nucleotide exchange factor activity"/>
    <property type="evidence" value="ECO:0007669"/>
    <property type="project" value="UniProtKB-KW"/>
</dbReference>
<dbReference type="PROSITE" id="PS50212">
    <property type="entry name" value="RASGEF_NTER"/>
    <property type="match status" value="1"/>
</dbReference>
<dbReference type="Pfam" id="PF00617">
    <property type="entry name" value="RasGEF"/>
    <property type="match status" value="1"/>
</dbReference>
<dbReference type="PANTHER" id="PTHR23113">
    <property type="entry name" value="GUANINE NUCLEOTIDE EXCHANGE FACTOR"/>
    <property type="match status" value="1"/>
</dbReference>
<dbReference type="PROSITE" id="PS50009">
    <property type="entry name" value="RASGEF_CAT"/>
    <property type="match status" value="1"/>
</dbReference>
<organism evidence="6 7">
    <name type="scientific">Rhizopus microsporus</name>
    <dbReference type="NCBI Taxonomy" id="58291"/>
    <lineage>
        <taxon>Eukaryota</taxon>
        <taxon>Fungi</taxon>
        <taxon>Fungi incertae sedis</taxon>
        <taxon>Mucoromycota</taxon>
        <taxon>Mucoromycotina</taxon>
        <taxon>Mucoromycetes</taxon>
        <taxon>Mucorales</taxon>
        <taxon>Mucorineae</taxon>
        <taxon>Rhizopodaceae</taxon>
        <taxon>Rhizopus</taxon>
    </lineage>
</organism>
<evidence type="ECO:0000256" key="3">
    <source>
        <dbReference type="SAM" id="MobiDB-lite"/>
    </source>
</evidence>
<dbReference type="AlphaFoldDB" id="A0A1X0S422"/>
<accession>A0A1X0S422</accession>
<name>A0A1X0S422_RHIZD</name>
<dbReference type="GO" id="GO:0005886">
    <property type="term" value="C:plasma membrane"/>
    <property type="evidence" value="ECO:0007669"/>
    <property type="project" value="TreeGrafter"/>
</dbReference>
<dbReference type="InterPro" id="IPR008937">
    <property type="entry name" value="Ras-like_GEF"/>
</dbReference>
<feature type="domain" description="Ras-GEF" evidence="4">
    <location>
        <begin position="287"/>
        <end position="502"/>
    </location>
</feature>
<evidence type="ECO:0000256" key="2">
    <source>
        <dbReference type="PROSITE-ProRule" id="PRU00168"/>
    </source>
</evidence>
<dbReference type="Proteomes" id="UP000242381">
    <property type="component" value="Unassembled WGS sequence"/>
</dbReference>
<dbReference type="PANTHER" id="PTHR23113:SF327">
    <property type="entry name" value="EXCHANGE PROTEIN DIRECTLY ACTIVATED BY CAMP, ISOFORM E"/>
    <property type="match status" value="1"/>
</dbReference>
<dbReference type="VEuPathDB" id="FungiDB:BCV72DRAFT_43298"/>
<sequence length="502" mass="58874">MQPELPSCSMSTPRKRRSSDTSMDIHPNNKTLPNSQSMSCLHAVNKIPKQSLLIQRIPSPRKVSEGDIILKRPPIPPRTSSMPLRLSSKVTTQTKIVNDEHSWTALLKIHKKENEANKRIRSIEKYKKTQDEKRTIKVVENNNVVLIHEWIQDRYQIVAGKAETLFDKLLDEDDDYLDAYLMNHVNFIPSAQLLDQLIGVFYTQKLYQTRILYIIRRWLAVRYCSFEQSHSLFERLSSFLTKEYDAYSNQIQLIQIIIYSQHREFRLPLQLGYASLACDDIPILSMDSKSIARYLCLIDYETMKYIVMHELVDYGNTTNQRCIHNMTTRFNMLNHWIAFELHNSKTLKAKRALIIKFIEISKFCLALNNFHACMIIMMGLSSTSNKLKQAWQSLSNREMNTFTTLQKLLDVSSNMLYYRRKIESAKKLPVIPFLPVILKDITFLKENSTFLVTQSDLINFSKCRSIKEFIEKQRAFISKQYRFQQDDSTGHWLEYRLKLANV</sequence>
<dbReference type="EMBL" id="KV921318">
    <property type="protein sequence ID" value="ORE19032.1"/>
    <property type="molecule type" value="Genomic_DNA"/>
</dbReference>
<dbReference type="GO" id="GO:0007265">
    <property type="term" value="P:Ras protein signal transduction"/>
    <property type="evidence" value="ECO:0007669"/>
    <property type="project" value="TreeGrafter"/>
</dbReference>
<reference evidence="6 7" key="1">
    <citation type="journal article" date="2016" name="Proc. Natl. Acad. Sci. U.S.A.">
        <title>Lipid metabolic changes in an early divergent fungus govern the establishment of a mutualistic symbiosis with endobacteria.</title>
        <authorList>
            <person name="Lastovetsky O.A."/>
            <person name="Gaspar M.L."/>
            <person name="Mondo S.J."/>
            <person name="LaButti K.M."/>
            <person name="Sandor L."/>
            <person name="Grigoriev I.V."/>
            <person name="Henry S.A."/>
            <person name="Pawlowska T.E."/>
        </authorList>
    </citation>
    <scope>NUCLEOTIDE SEQUENCE [LARGE SCALE GENOMIC DNA]</scope>
    <source>
        <strain evidence="6 7">ATCC 11559</strain>
    </source>
</reference>
<proteinExistence type="predicted"/>
<dbReference type="OMA" id="WIAFELH"/>
<dbReference type="PROSITE" id="PS00720">
    <property type="entry name" value="RASGEF"/>
    <property type="match status" value="1"/>
</dbReference>
<evidence type="ECO:0000313" key="7">
    <source>
        <dbReference type="Proteomes" id="UP000242381"/>
    </source>
</evidence>
<gene>
    <name evidence="6" type="ORF">BCV71DRAFT_214275</name>
</gene>
<dbReference type="InterPro" id="IPR001895">
    <property type="entry name" value="RASGEF_cat_dom"/>
</dbReference>
<dbReference type="Gene3D" id="1.20.870.10">
    <property type="entry name" value="Son of sevenless (SoS) protein Chain: S domain 1"/>
    <property type="match status" value="1"/>
</dbReference>